<accession>A0A1Q3CVZ6</accession>
<gene>
    <name evidence="1" type="ORF">CFOL_v3_27848</name>
</gene>
<sequence>EIQQRKKCEENELLCNGHILNTVSDRLYLLFSGMKTAREIWNALEFKYTAEEQGTNKYLISKYFDFKMVNTKTLLEQVYELQLIVNKIHALTIDVPETFQVWVIIAKLLSSCKEY</sequence>
<dbReference type="PANTHER" id="PTHR47592">
    <property type="entry name" value="PBF68 PROTEIN"/>
    <property type="match status" value="1"/>
</dbReference>
<name>A0A1Q3CVZ6_CEPFO</name>
<protein>
    <submittedName>
        <fullName evidence="1">UBN2_2 domain-containing protein</fullName>
    </submittedName>
</protein>
<dbReference type="EMBL" id="BDDD01003200">
    <property type="protein sequence ID" value="GAV84404.1"/>
    <property type="molecule type" value="Genomic_DNA"/>
</dbReference>
<comment type="caution">
    <text evidence="1">The sequence shown here is derived from an EMBL/GenBank/DDBJ whole genome shotgun (WGS) entry which is preliminary data.</text>
</comment>
<dbReference type="Proteomes" id="UP000187406">
    <property type="component" value="Unassembled WGS sequence"/>
</dbReference>
<dbReference type="InParanoid" id="A0A1Q3CVZ6"/>
<dbReference type="AlphaFoldDB" id="A0A1Q3CVZ6"/>
<reference evidence="2" key="1">
    <citation type="submission" date="2016-04" db="EMBL/GenBank/DDBJ databases">
        <title>Cephalotus genome sequencing.</title>
        <authorList>
            <person name="Fukushima K."/>
            <person name="Hasebe M."/>
            <person name="Fang X."/>
        </authorList>
    </citation>
    <scope>NUCLEOTIDE SEQUENCE [LARGE SCALE GENOMIC DNA]</scope>
    <source>
        <strain evidence="2">cv. St1</strain>
    </source>
</reference>
<dbReference type="Pfam" id="PF14223">
    <property type="entry name" value="Retrotran_gag_2"/>
    <property type="match status" value="1"/>
</dbReference>
<dbReference type="OrthoDB" id="1651011at2759"/>
<feature type="non-terminal residue" evidence="1">
    <location>
        <position position="1"/>
    </location>
</feature>
<keyword evidence="2" id="KW-1185">Reference proteome</keyword>
<proteinExistence type="predicted"/>
<evidence type="ECO:0000313" key="1">
    <source>
        <dbReference type="EMBL" id="GAV84404.1"/>
    </source>
</evidence>
<dbReference type="PANTHER" id="PTHR47592:SF31">
    <property type="entry name" value="ZINC FINGER, CCHC-TYPE-RELATED"/>
    <property type="match status" value="1"/>
</dbReference>
<organism evidence="1 2">
    <name type="scientific">Cephalotus follicularis</name>
    <name type="common">Albany pitcher plant</name>
    <dbReference type="NCBI Taxonomy" id="3775"/>
    <lineage>
        <taxon>Eukaryota</taxon>
        <taxon>Viridiplantae</taxon>
        <taxon>Streptophyta</taxon>
        <taxon>Embryophyta</taxon>
        <taxon>Tracheophyta</taxon>
        <taxon>Spermatophyta</taxon>
        <taxon>Magnoliopsida</taxon>
        <taxon>eudicotyledons</taxon>
        <taxon>Gunneridae</taxon>
        <taxon>Pentapetalae</taxon>
        <taxon>rosids</taxon>
        <taxon>fabids</taxon>
        <taxon>Oxalidales</taxon>
        <taxon>Cephalotaceae</taxon>
        <taxon>Cephalotus</taxon>
    </lineage>
</organism>
<evidence type="ECO:0000313" key="2">
    <source>
        <dbReference type="Proteomes" id="UP000187406"/>
    </source>
</evidence>